<reference evidence="6 7" key="1">
    <citation type="journal article" date="2021" name="Comput. Struct. Biotechnol. J.">
        <title>De novo genome assembly of the potent medicinal plant Rehmannia glutinosa using nanopore technology.</title>
        <authorList>
            <person name="Ma L."/>
            <person name="Dong C."/>
            <person name="Song C."/>
            <person name="Wang X."/>
            <person name="Zheng X."/>
            <person name="Niu Y."/>
            <person name="Chen S."/>
            <person name="Feng W."/>
        </authorList>
    </citation>
    <scope>NUCLEOTIDE SEQUENCE [LARGE SCALE GENOMIC DNA]</scope>
    <source>
        <strain evidence="6">DH-2019</strain>
    </source>
</reference>
<gene>
    <name evidence="6" type="ORF">DH2020_020058</name>
</gene>
<evidence type="ECO:0000313" key="6">
    <source>
        <dbReference type="EMBL" id="KAK6146189.1"/>
    </source>
</evidence>
<dbReference type="Pfam" id="PF01715">
    <property type="entry name" value="IPPT"/>
    <property type="match status" value="2"/>
</dbReference>
<keyword evidence="5" id="KW-0067">ATP-binding</keyword>
<protein>
    <recommendedName>
        <fullName evidence="8">Adenylate isopentenyltransferase</fullName>
    </recommendedName>
</protein>
<dbReference type="Proteomes" id="UP001318860">
    <property type="component" value="Unassembled WGS sequence"/>
</dbReference>
<dbReference type="PANTHER" id="PTHR11088">
    <property type="entry name" value="TRNA DIMETHYLALLYLTRANSFERASE"/>
    <property type="match status" value="1"/>
</dbReference>
<evidence type="ECO:0000256" key="3">
    <source>
        <dbReference type="ARBA" id="ARBA00022712"/>
    </source>
</evidence>
<dbReference type="InterPro" id="IPR039657">
    <property type="entry name" value="Dimethylallyltransferase"/>
</dbReference>
<keyword evidence="7" id="KW-1185">Reference proteome</keyword>
<keyword evidence="2" id="KW-0808">Transferase</keyword>
<evidence type="ECO:0000313" key="7">
    <source>
        <dbReference type="Proteomes" id="UP001318860"/>
    </source>
</evidence>
<sequence>MRRPCMRALERAPLRTLPCPPPREITHSSFLLLSTLQPLYSCMDTLHSKLTDEIPINKMTFSAYKQAQPMVNVSADNKVVVVMGATGTGKSRLAIDLATRFNAEIINSDKIQVYKGLDIITNKVTDEERRGVTHHLLGIIDPDEDFTAEDFIYHAMLATNDIIRRSRLPIIAGGSNSFIKALVDDAEFRSKYECCFLWVDVSMPVLHSFVAKRVNQMVNSGLVAEAREFFEPSGDYSRGIRRAIGVPEMDEFFRKEHFVEGETRANLLKAAIDEIKENTCKLCCRQLGKILMIAEQLKWRINRLNATEAFLRQGRDAAEAWEMSVVGPSTKILSNFLGVGDQIDSKLALCMPPRLQSNVISLESANN</sequence>
<dbReference type="SUPFAM" id="SSF52540">
    <property type="entry name" value="P-loop containing nucleoside triphosphate hydrolases"/>
    <property type="match status" value="1"/>
</dbReference>
<dbReference type="PANTHER" id="PTHR11088:SF74">
    <property type="entry name" value="ADENYLATE ISOPENTENYLTRANSFERASE 5, CHLOROPLASTIC"/>
    <property type="match status" value="1"/>
</dbReference>
<evidence type="ECO:0008006" key="8">
    <source>
        <dbReference type="Google" id="ProtNLM"/>
    </source>
</evidence>
<dbReference type="InterPro" id="IPR027417">
    <property type="entry name" value="P-loop_NTPase"/>
</dbReference>
<proteinExistence type="inferred from homology"/>
<name>A0ABR0WIM4_REHGL</name>
<accession>A0ABR0WIM4</accession>
<evidence type="ECO:0000256" key="5">
    <source>
        <dbReference type="ARBA" id="ARBA00022840"/>
    </source>
</evidence>
<evidence type="ECO:0000256" key="1">
    <source>
        <dbReference type="ARBA" id="ARBA00005842"/>
    </source>
</evidence>
<comment type="similarity">
    <text evidence="1">Belongs to the IPP transferase family.</text>
</comment>
<comment type="caution">
    <text evidence="6">The sequence shown here is derived from an EMBL/GenBank/DDBJ whole genome shotgun (WGS) entry which is preliminary data.</text>
</comment>
<dbReference type="EMBL" id="JABTTQ020000011">
    <property type="protein sequence ID" value="KAK6146189.1"/>
    <property type="molecule type" value="Genomic_DNA"/>
</dbReference>
<keyword evidence="3" id="KW-0203">Cytokinin biosynthesis</keyword>
<evidence type="ECO:0000256" key="2">
    <source>
        <dbReference type="ARBA" id="ARBA00022679"/>
    </source>
</evidence>
<dbReference type="Gene3D" id="1.10.287.890">
    <property type="entry name" value="Crystal structure of tRNA isopentenylpyrophosphate transferase (bh2366) domain"/>
    <property type="match status" value="1"/>
</dbReference>
<dbReference type="Gene3D" id="3.40.50.300">
    <property type="entry name" value="P-loop containing nucleotide triphosphate hydrolases"/>
    <property type="match status" value="1"/>
</dbReference>
<keyword evidence="4" id="KW-0547">Nucleotide-binding</keyword>
<evidence type="ECO:0000256" key="4">
    <source>
        <dbReference type="ARBA" id="ARBA00022741"/>
    </source>
</evidence>
<organism evidence="6 7">
    <name type="scientific">Rehmannia glutinosa</name>
    <name type="common">Chinese foxglove</name>
    <dbReference type="NCBI Taxonomy" id="99300"/>
    <lineage>
        <taxon>Eukaryota</taxon>
        <taxon>Viridiplantae</taxon>
        <taxon>Streptophyta</taxon>
        <taxon>Embryophyta</taxon>
        <taxon>Tracheophyta</taxon>
        <taxon>Spermatophyta</taxon>
        <taxon>Magnoliopsida</taxon>
        <taxon>eudicotyledons</taxon>
        <taxon>Gunneridae</taxon>
        <taxon>Pentapetalae</taxon>
        <taxon>asterids</taxon>
        <taxon>lamiids</taxon>
        <taxon>Lamiales</taxon>
        <taxon>Orobanchaceae</taxon>
        <taxon>Rehmannieae</taxon>
        <taxon>Rehmannia</taxon>
    </lineage>
</organism>